<evidence type="ECO:0000256" key="6">
    <source>
        <dbReference type="ARBA" id="ARBA00022989"/>
    </source>
</evidence>
<accession>A0A1R0XLX4</accession>
<dbReference type="AlphaFoldDB" id="A0A1R0XLX4"/>
<evidence type="ECO:0000313" key="10">
    <source>
        <dbReference type="Proteomes" id="UP000187439"/>
    </source>
</evidence>
<dbReference type="PANTHER" id="PTHR34975">
    <property type="entry name" value="SPORE GERMINATION PROTEIN A2"/>
    <property type="match status" value="1"/>
</dbReference>
<evidence type="ECO:0000256" key="5">
    <source>
        <dbReference type="ARBA" id="ARBA00022692"/>
    </source>
</evidence>
<dbReference type="Pfam" id="PF03845">
    <property type="entry name" value="Spore_permease"/>
    <property type="match status" value="1"/>
</dbReference>
<keyword evidence="7 8" id="KW-0472">Membrane</keyword>
<sequence>MEKAKISPRQLLILVLMFEIVSAIISGFGAEAKQDAWITAILGMLGGICLFLIYHRLSLFYPDLPLTEYAKKILGPVVGRVIALLYVVYFLFNGSFVIRDFASMAVSFVFVQTPFLVIIALMLVTVMYVIGKGIEVLSRTAELFFAVLFLVSTTGLILILTSGNVDLQNLRPVLEEGWLTVLKQSLPGTVVFPFGEIIVFLMLFPYVNKPQKVKKTVITGLLISGCFIAFVTMLNVSVLGADLFTRTQYPLLTTSQLIEGRAFLERLDALFIVTAIVGGFFRISIFLYVTLIGTATLFGIPSYRKLIIPVSMVMFICSLAMASNYVEFIYTGLRIVRFYVQIPMLFIIPLILLLVGWIQEKKKLKSAH</sequence>
<evidence type="ECO:0000256" key="1">
    <source>
        <dbReference type="ARBA" id="ARBA00004141"/>
    </source>
</evidence>
<evidence type="ECO:0000256" key="7">
    <source>
        <dbReference type="ARBA" id="ARBA00023136"/>
    </source>
</evidence>
<keyword evidence="3" id="KW-0813">Transport</keyword>
<evidence type="ECO:0000256" key="8">
    <source>
        <dbReference type="SAM" id="Phobius"/>
    </source>
</evidence>
<feature type="transmembrane region" description="Helical" evidence="8">
    <location>
        <begin position="73"/>
        <end position="92"/>
    </location>
</feature>
<feature type="transmembrane region" description="Helical" evidence="8">
    <location>
        <begin position="269"/>
        <end position="294"/>
    </location>
</feature>
<feature type="transmembrane region" description="Helical" evidence="8">
    <location>
        <begin position="338"/>
        <end position="358"/>
    </location>
</feature>
<feature type="transmembrane region" description="Helical" evidence="8">
    <location>
        <begin position="143"/>
        <end position="165"/>
    </location>
</feature>
<evidence type="ECO:0000256" key="3">
    <source>
        <dbReference type="ARBA" id="ARBA00022448"/>
    </source>
</evidence>
<dbReference type="EMBL" id="MPTC01000033">
    <property type="protein sequence ID" value="OMD36068.1"/>
    <property type="molecule type" value="Genomic_DNA"/>
</dbReference>
<dbReference type="GO" id="GO:0016020">
    <property type="term" value="C:membrane"/>
    <property type="evidence" value="ECO:0007669"/>
    <property type="project" value="UniProtKB-SubCell"/>
</dbReference>
<feature type="transmembrane region" description="Helical" evidence="8">
    <location>
        <begin position="36"/>
        <end position="53"/>
    </location>
</feature>
<feature type="transmembrane region" description="Helical" evidence="8">
    <location>
        <begin position="216"/>
        <end position="241"/>
    </location>
</feature>
<comment type="subcellular location">
    <subcellularLocation>
        <location evidence="1">Membrane</location>
        <topology evidence="1">Multi-pass membrane protein</topology>
    </subcellularLocation>
</comment>
<feature type="transmembrane region" description="Helical" evidence="8">
    <location>
        <begin position="12"/>
        <end position="30"/>
    </location>
</feature>
<keyword evidence="6 8" id="KW-1133">Transmembrane helix</keyword>
<evidence type="ECO:0000256" key="2">
    <source>
        <dbReference type="ARBA" id="ARBA00007998"/>
    </source>
</evidence>
<reference evidence="9 10" key="1">
    <citation type="submission" date="2016-10" db="EMBL/GenBank/DDBJ databases">
        <title>Paenibacillus species isolates.</title>
        <authorList>
            <person name="Beno S.M."/>
        </authorList>
    </citation>
    <scope>NUCLEOTIDE SEQUENCE [LARGE SCALE GENOMIC DNA]</scope>
    <source>
        <strain evidence="9 10">FSL H7-0710</strain>
    </source>
</reference>
<gene>
    <name evidence="9" type="ORF">BSK52_25300</name>
</gene>
<dbReference type="PANTHER" id="PTHR34975:SF2">
    <property type="entry name" value="SPORE GERMINATION PROTEIN A2"/>
    <property type="match status" value="1"/>
</dbReference>
<dbReference type="NCBIfam" id="TIGR00912">
    <property type="entry name" value="2A0309"/>
    <property type="match status" value="1"/>
</dbReference>
<dbReference type="OrthoDB" id="1891864at2"/>
<proteinExistence type="inferred from homology"/>
<keyword evidence="4" id="KW-0309">Germination</keyword>
<dbReference type="InterPro" id="IPR004761">
    <property type="entry name" value="Spore_GerAB"/>
</dbReference>
<dbReference type="RefSeq" id="WP_076121117.1">
    <property type="nucleotide sequence ID" value="NZ_MPTC01000033.1"/>
</dbReference>
<dbReference type="GO" id="GO:0009847">
    <property type="term" value="P:spore germination"/>
    <property type="evidence" value="ECO:0007669"/>
    <property type="project" value="InterPro"/>
</dbReference>
<feature type="transmembrane region" description="Helical" evidence="8">
    <location>
        <begin position="104"/>
        <end position="131"/>
    </location>
</feature>
<comment type="similarity">
    <text evidence="2">Belongs to the amino acid-polyamine-organocation (APC) superfamily. Spore germination protein (SGP) (TC 2.A.3.9) family.</text>
</comment>
<name>A0A1R0XLX4_9BACL</name>
<dbReference type="Proteomes" id="UP000187439">
    <property type="component" value="Unassembled WGS sequence"/>
</dbReference>
<keyword evidence="5 8" id="KW-0812">Transmembrane</keyword>
<protein>
    <submittedName>
        <fullName evidence="9">Uncharacterized protein</fullName>
    </submittedName>
</protein>
<feature type="transmembrane region" description="Helical" evidence="8">
    <location>
        <begin position="306"/>
        <end position="326"/>
    </location>
</feature>
<evidence type="ECO:0000256" key="4">
    <source>
        <dbReference type="ARBA" id="ARBA00022544"/>
    </source>
</evidence>
<comment type="caution">
    <text evidence="9">The sequence shown here is derived from an EMBL/GenBank/DDBJ whole genome shotgun (WGS) entry which is preliminary data.</text>
</comment>
<feature type="transmembrane region" description="Helical" evidence="8">
    <location>
        <begin position="185"/>
        <end position="204"/>
    </location>
</feature>
<evidence type="ECO:0000313" key="9">
    <source>
        <dbReference type="EMBL" id="OMD36068.1"/>
    </source>
</evidence>
<organism evidence="9 10">
    <name type="scientific">Paenibacillus odorifer</name>
    <dbReference type="NCBI Taxonomy" id="189426"/>
    <lineage>
        <taxon>Bacteria</taxon>
        <taxon>Bacillati</taxon>
        <taxon>Bacillota</taxon>
        <taxon>Bacilli</taxon>
        <taxon>Bacillales</taxon>
        <taxon>Paenibacillaceae</taxon>
        <taxon>Paenibacillus</taxon>
    </lineage>
</organism>